<dbReference type="InterPro" id="IPR003616">
    <property type="entry name" value="Post-SET_dom"/>
</dbReference>
<dbReference type="InterPro" id="IPR002999">
    <property type="entry name" value="Tudor"/>
</dbReference>
<dbReference type="Pfam" id="PF00856">
    <property type="entry name" value="SET"/>
    <property type="match status" value="1"/>
</dbReference>
<feature type="domain" description="PHD-type" evidence="11">
    <location>
        <begin position="531"/>
        <end position="583"/>
    </location>
</feature>
<dbReference type="SMART" id="SM00508">
    <property type="entry name" value="PostSET"/>
    <property type="match status" value="1"/>
</dbReference>
<dbReference type="InterPro" id="IPR011011">
    <property type="entry name" value="Znf_FYVE_PHD"/>
</dbReference>
<dbReference type="Gene3D" id="3.30.40.10">
    <property type="entry name" value="Zinc/RING finger domain, C3HC4 (zinc finger)"/>
    <property type="match status" value="3"/>
</dbReference>
<dbReference type="SUPFAM" id="SSF63748">
    <property type="entry name" value="Tudor/PWWP/MBT"/>
    <property type="match status" value="2"/>
</dbReference>
<feature type="domain" description="Post-SET" evidence="15">
    <location>
        <begin position="2017"/>
        <end position="2033"/>
    </location>
</feature>
<dbReference type="PANTHER" id="PTHR13793">
    <property type="entry name" value="PHD FINGER PROTEINS"/>
    <property type="match status" value="1"/>
</dbReference>
<feature type="compositionally biased region" description="Polar residues" evidence="10">
    <location>
        <begin position="1784"/>
        <end position="1809"/>
    </location>
</feature>
<feature type="domain" description="PHD-type" evidence="16">
    <location>
        <begin position="589"/>
        <end position="704"/>
    </location>
</feature>
<evidence type="ECO:0000256" key="6">
    <source>
        <dbReference type="ARBA" id="ARBA00022833"/>
    </source>
</evidence>
<evidence type="ECO:0000256" key="7">
    <source>
        <dbReference type="ARBA" id="ARBA00022853"/>
    </source>
</evidence>
<keyword evidence="7" id="KW-0156">Chromatin regulator</keyword>
<dbReference type="Proteomes" id="UP001489004">
    <property type="component" value="Unassembled WGS sequence"/>
</dbReference>
<keyword evidence="2" id="KW-0808">Transferase</keyword>
<gene>
    <name evidence="17" type="ORF">WJX72_011976</name>
</gene>
<dbReference type="Gene3D" id="2.170.270.10">
    <property type="entry name" value="SET domain"/>
    <property type="match status" value="1"/>
</dbReference>
<dbReference type="PANTHER" id="PTHR13793:SF107">
    <property type="entry name" value="BROMODOMAIN-CONTAINING PROTEIN HOMOLOG"/>
    <property type="match status" value="1"/>
</dbReference>
<accession>A0AAW1R9Y7</accession>
<dbReference type="SUPFAM" id="SSF82199">
    <property type="entry name" value="SET domain"/>
    <property type="match status" value="1"/>
</dbReference>
<dbReference type="GO" id="GO:0005634">
    <property type="term" value="C:nucleus"/>
    <property type="evidence" value="ECO:0007669"/>
    <property type="project" value="UniProtKB-UniRule"/>
</dbReference>
<evidence type="ECO:0000256" key="5">
    <source>
        <dbReference type="ARBA" id="ARBA00022771"/>
    </source>
</evidence>
<dbReference type="Pfam" id="PF01342">
    <property type="entry name" value="SAND"/>
    <property type="match status" value="1"/>
</dbReference>
<evidence type="ECO:0000259" key="12">
    <source>
        <dbReference type="PROSITE" id="PS50118"/>
    </source>
</evidence>
<feature type="domain" description="SAND" evidence="14">
    <location>
        <begin position="1564"/>
        <end position="1599"/>
    </location>
</feature>
<evidence type="ECO:0000259" key="11">
    <source>
        <dbReference type="PROSITE" id="PS50016"/>
    </source>
</evidence>
<evidence type="ECO:0008006" key="19">
    <source>
        <dbReference type="Google" id="ProtNLM"/>
    </source>
</evidence>
<dbReference type="SMART" id="SM00249">
    <property type="entry name" value="PHD"/>
    <property type="match status" value="3"/>
</dbReference>
<dbReference type="PROSITE" id="PS50118">
    <property type="entry name" value="HMG_BOX_2"/>
    <property type="match status" value="1"/>
</dbReference>
<dbReference type="Pfam" id="PF13831">
    <property type="entry name" value="PHD_2"/>
    <property type="match status" value="1"/>
</dbReference>
<dbReference type="GO" id="GO:0140993">
    <property type="term" value="F:histone modifying activity"/>
    <property type="evidence" value="ECO:0007669"/>
    <property type="project" value="UniProtKB-ARBA"/>
</dbReference>
<feature type="compositionally biased region" description="Low complexity" evidence="10">
    <location>
        <begin position="1854"/>
        <end position="1868"/>
    </location>
</feature>
<evidence type="ECO:0000313" key="18">
    <source>
        <dbReference type="Proteomes" id="UP001489004"/>
    </source>
</evidence>
<feature type="region of interest" description="Disordered" evidence="10">
    <location>
        <begin position="968"/>
        <end position="1002"/>
    </location>
</feature>
<dbReference type="InterPro" id="IPR034732">
    <property type="entry name" value="EPHD"/>
</dbReference>
<evidence type="ECO:0000259" key="16">
    <source>
        <dbReference type="PROSITE" id="PS51805"/>
    </source>
</evidence>
<dbReference type="InterPro" id="IPR000770">
    <property type="entry name" value="SAND_dom"/>
</dbReference>
<evidence type="ECO:0000259" key="14">
    <source>
        <dbReference type="PROSITE" id="PS50864"/>
    </source>
</evidence>
<dbReference type="Pfam" id="PF13832">
    <property type="entry name" value="zf-HC5HC2H_2"/>
    <property type="match status" value="1"/>
</dbReference>
<dbReference type="InterPro" id="IPR019787">
    <property type="entry name" value="Znf_PHD-finger"/>
</dbReference>
<feature type="region of interest" description="Disordered" evidence="10">
    <location>
        <begin position="477"/>
        <end position="503"/>
    </location>
</feature>
<dbReference type="Gene3D" id="2.30.30.140">
    <property type="match status" value="2"/>
</dbReference>
<feature type="region of interest" description="Disordered" evidence="10">
    <location>
        <begin position="707"/>
        <end position="734"/>
    </location>
</feature>
<evidence type="ECO:0000313" key="17">
    <source>
        <dbReference type="EMBL" id="KAK9830484.1"/>
    </source>
</evidence>
<keyword evidence="18" id="KW-1185">Reference proteome</keyword>
<dbReference type="Gene3D" id="3.10.390.10">
    <property type="entry name" value="SAND domain-like"/>
    <property type="match status" value="2"/>
</dbReference>
<dbReference type="PROSITE" id="PS51805">
    <property type="entry name" value="EPHD"/>
    <property type="match status" value="1"/>
</dbReference>
<feature type="domain" description="SET" evidence="13">
    <location>
        <begin position="1893"/>
        <end position="2009"/>
    </location>
</feature>
<dbReference type="InterPro" id="IPR042011">
    <property type="entry name" value="ATX3/4/5_PHD"/>
</dbReference>
<keyword evidence="1" id="KW-0489">Methyltransferase</keyword>
<dbReference type="GO" id="GO:0006357">
    <property type="term" value="P:regulation of transcription by RNA polymerase II"/>
    <property type="evidence" value="ECO:0007669"/>
    <property type="project" value="TreeGrafter"/>
</dbReference>
<name>A0AAW1R9Y7_9CHLO</name>
<dbReference type="SUPFAM" id="SSF57903">
    <property type="entry name" value="FYVE/PHD zinc finger"/>
    <property type="match status" value="3"/>
</dbReference>
<evidence type="ECO:0000259" key="15">
    <source>
        <dbReference type="PROSITE" id="PS50868"/>
    </source>
</evidence>
<dbReference type="GO" id="GO:0008168">
    <property type="term" value="F:methyltransferase activity"/>
    <property type="evidence" value="ECO:0007669"/>
    <property type="project" value="UniProtKB-KW"/>
</dbReference>
<feature type="region of interest" description="Disordered" evidence="10">
    <location>
        <begin position="1149"/>
        <end position="1241"/>
    </location>
</feature>
<feature type="region of interest" description="Disordered" evidence="10">
    <location>
        <begin position="1023"/>
        <end position="1101"/>
    </location>
</feature>
<reference evidence="17 18" key="1">
    <citation type="journal article" date="2024" name="Nat. Commun.">
        <title>Phylogenomics reveals the evolutionary origins of lichenization in chlorophyte algae.</title>
        <authorList>
            <person name="Puginier C."/>
            <person name="Libourel C."/>
            <person name="Otte J."/>
            <person name="Skaloud P."/>
            <person name="Haon M."/>
            <person name="Grisel S."/>
            <person name="Petersen M."/>
            <person name="Berrin J.G."/>
            <person name="Delaux P.M."/>
            <person name="Dal Grande F."/>
            <person name="Keller J."/>
        </authorList>
    </citation>
    <scope>NUCLEOTIDE SEQUENCE [LARGE SCALE GENOMIC DNA]</scope>
    <source>
        <strain evidence="17 18">SAG 2043</strain>
    </source>
</reference>
<feature type="DNA-binding region" description="HMG box" evidence="9">
    <location>
        <begin position="254"/>
        <end position="322"/>
    </location>
</feature>
<evidence type="ECO:0000256" key="2">
    <source>
        <dbReference type="ARBA" id="ARBA00022679"/>
    </source>
</evidence>
<dbReference type="PROSITE" id="PS50864">
    <property type="entry name" value="SAND"/>
    <property type="match status" value="1"/>
</dbReference>
<feature type="region of interest" description="Disordered" evidence="10">
    <location>
        <begin position="1582"/>
        <end position="1611"/>
    </location>
</feature>
<keyword evidence="5 8" id="KW-0863">Zinc-finger</keyword>
<evidence type="ECO:0000259" key="13">
    <source>
        <dbReference type="PROSITE" id="PS50280"/>
    </source>
</evidence>
<dbReference type="SUPFAM" id="SSF63763">
    <property type="entry name" value="SAND domain-like"/>
    <property type="match status" value="1"/>
</dbReference>
<dbReference type="SMART" id="SM00317">
    <property type="entry name" value="SET"/>
    <property type="match status" value="1"/>
</dbReference>
<keyword evidence="3" id="KW-0949">S-adenosyl-L-methionine</keyword>
<dbReference type="InterPro" id="IPR050701">
    <property type="entry name" value="Histone_Mod_Regulator"/>
</dbReference>
<keyword evidence="4" id="KW-0479">Metal-binding</keyword>
<evidence type="ECO:0000256" key="4">
    <source>
        <dbReference type="ARBA" id="ARBA00022723"/>
    </source>
</evidence>
<evidence type="ECO:0000256" key="1">
    <source>
        <dbReference type="ARBA" id="ARBA00022603"/>
    </source>
</evidence>
<feature type="region of interest" description="Disordered" evidence="10">
    <location>
        <begin position="1757"/>
        <end position="1877"/>
    </location>
</feature>
<dbReference type="InterPro" id="IPR013083">
    <property type="entry name" value="Znf_RING/FYVE/PHD"/>
</dbReference>
<dbReference type="InterPro" id="IPR001214">
    <property type="entry name" value="SET_dom"/>
</dbReference>
<dbReference type="Pfam" id="PF00505">
    <property type="entry name" value="HMG_box"/>
    <property type="match status" value="1"/>
</dbReference>
<dbReference type="InterPro" id="IPR001965">
    <property type="entry name" value="Znf_PHD"/>
</dbReference>
<feature type="domain" description="HMG box" evidence="12">
    <location>
        <begin position="254"/>
        <end position="322"/>
    </location>
</feature>
<dbReference type="InterPro" id="IPR010919">
    <property type="entry name" value="SAND-like_dom_sf"/>
</dbReference>
<feature type="compositionally biased region" description="Basic and acidic residues" evidence="10">
    <location>
        <begin position="1207"/>
        <end position="1218"/>
    </location>
</feature>
<dbReference type="SMART" id="SM00333">
    <property type="entry name" value="TUDOR"/>
    <property type="match status" value="2"/>
</dbReference>
<feature type="region of interest" description="Disordered" evidence="10">
    <location>
        <begin position="783"/>
        <end position="854"/>
    </location>
</feature>
<feature type="domain" description="PHD-type" evidence="11">
    <location>
        <begin position="177"/>
        <end position="232"/>
    </location>
</feature>
<keyword evidence="9" id="KW-0539">Nucleus</keyword>
<dbReference type="InterPro" id="IPR009071">
    <property type="entry name" value="HMG_box_dom"/>
</dbReference>
<evidence type="ECO:0000256" key="8">
    <source>
        <dbReference type="PROSITE-ProRule" id="PRU00146"/>
    </source>
</evidence>
<feature type="region of interest" description="Disordered" evidence="10">
    <location>
        <begin position="344"/>
        <end position="378"/>
    </location>
</feature>
<dbReference type="CDD" id="cd20404">
    <property type="entry name" value="Tudor_Agenet_AtEML-like"/>
    <property type="match status" value="2"/>
</dbReference>
<dbReference type="CDD" id="cd00084">
    <property type="entry name" value="HMG-box_SF"/>
    <property type="match status" value="1"/>
</dbReference>
<dbReference type="Gene3D" id="1.10.30.10">
    <property type="entry name" value="High mobility group box domain"/>
    <property type="match status" value="1"/>
</dbReference>
<dbReference type="GO" id="GO:0008270">
    <property type="term" value="F:zinc ion binding"/>
    <property type="evidence" value="ECO:0007669"/>
    <property type="project" value="UniProtKB-KW"/>
</dbReference>
<dbReference type="GO" id="GO:0003677">
    <property type="term" value="F:DNA binding"/>
    <property type="evidence" value="ECO:0007669"/>
    <property type="project" value="UniProtKB-UniRule"/>
</dbReference>
<evidence type="ECO:0000256" key="10">
    <source>
        <dbReference type="SAM" id="MobiDB-lite"/>
    </source>
</evidence>
<dbReference type="EMBL" id="JALJOR010000001">
    <property type="protein sequence ID" value="KAK9830484.1"/>
    <property type="molecule type" value="Genomic_DNA"/>
</dbReference>
<dbReference type="PROSITE" id="PS01359">
    <property type="entry name" value="ZF_PHD_1"/>
    <property type="match status" value="1"/>
</dbReference>
<proteinExistence type="predicted"/>
<dbReference type="CDD" id="cd15495">
    <property type="entry name" value="PHD_ATX3_4_5_like"/>
    <property type="match status" value="1"/>
</dbReference>
<dbReference type="Pfam" id="PF00628">
    <property type="entry name" value="PHD"/>
    <property type="match status" value="1"/>
</dbReference>
<sequence>MGSYSLESFEVGGLVLARNVNREEPYWPGVIVDPLVHGVPESIKRLMQPGRLCVMFYGPPINSVRARDYKWVGEDDGLLPLTEHIDELLEMQNKHSGRRERGNPFSEAVEEALLVEAGLADPIQGASKGSRAQFEAAPADDEPVCACCSLSLNTYELEHAEEFGGRCGNCQRLYEAGSYCNVCDKVWMPTTKNMVGCDGCDFWIHNHCDPLAAAALASNSDDPYFCPTCRKRKDVRGKLAALREAEAALVKAQPRRPRSAYNLFAAEIHKQYSAEEERIEFKDMARVIGETWRTLTPEDRGPYEVIAQQEVARYVREKRVYDELQRRYSELHYAAQQAGLLGAQEAPAPAPQSGSKRPAEGPAASQAPAKKQIITPGRAASATSGEILQRVPVICNGTKGIFLLGLQRVICVCSECADKPESQRDFSCTQFEAHCGAGAAKKWKASLRVQAGSVPEVPATGNGMQVGKWLELKGIDIKPPQKQNPSGGTPKPMAPPPVKEPKPEKAVAPIYAPWMDMSVGEHTPIKVRWAGDRCSVCDSDIDFDYDQLVSCDMCGITVHQSCYGVPELPGVDDMWLCRACELKEEGKPPPQCCVCPVEGGALKPTDVAGLWCHATCMQWIPEVTVDDVSRMEPVMNIKGIQKERWELLCCICKQRVGAKVQCTSCYTAYHPLCARIAGLHMEILDGPEGHDGPVRLVSYCPKHCSARPELSGAQPIREGEEEAEEDADNNGLWNGQPFRMPPCAGCPDCSAGAARAQPLEDWERASHGTGMGYSTIKGFWIPVQPPEPEVRDPPPARLGRPGRSGTANPKAVPKSAPGGKGRRPSGRAGAREAKPAASDEEPGEPPVPADLVPLPENTPEQLCVTCAGRSAVFVVRTQRIHFGEQEMSASKFETVCGKGDAKKWKSSLWVEGENGEQIEMMQDWLGERKLDRKALQALLANHSAHEEWVEYCGQEVAAVLDELLNTVENGGVPKPKVKTEPSVKAESAATGPPAAGLPKTTSWDRSRLLSAAKSADLDGLAMDDLLNPHDDPAMQPPSALSMPFANGRHRAASQDGALPESARRAAQQAAQANGTRETRSRSVSRPASGANSGGGARSGSLRLGAMMAHPTANPNGNPAALPHREASEDFLAGASDLDDQLLDLSHGHLGDDPFMSFERSGSLGLDDGDRMQGPPGYLTGGPPSVKAEVKQEQPSMQSTHSTRRERRPSQKCKEQAERKPKRGREAPAPAEPDSWASKKPLLDDGEARDLAMHLDPANALLPAGPIAQVDERIHGSGQAGPARPASAAPLRGEQLVGMRCKVFWPDDDEWYDGDVRQFDPQTARHRVWYEYDEEDEWLDLSKEEKESRLQWLTPLPSSQPRPSPDGRQHQPPAGTARRLSPSPMGASALHLPGEASNGALPASGQQHEHAAGPSTSQRVGHGSPFAGGQMRGPPPQGYDAVGTRVGVWWTDDGCFYHGRVEAWDPEGDRHLVHYEDGEKEWLVLAVERVIWPELISQETEAAEAGSREVVMTDADASQLADGAAVQPAVASSGQAEAPAVPKPKPNLPDRVPIVCNALRAEFDIKRMCVILPNGRDCTPTEFERDAGKGASKKWKASIRTDKGSGRPGPTMGDWLIDAGLDVAKAPRIKPATSLNAVRRRQGGFQRPTTAPSFGARSASSSKQVHRENCMCVICKQARRTGKAWAGMSGVGGEGQANYWLPPHNSGAGQGGRAGRGGAPMRFGKRAYLHALPQIVSGNRRHPVWKLPESRAWAPEEWEKAHGLAPTQATSDPSEAAAPAVVGPTVQQPASSGRSTRSIDPAATAQSSKRASGRQADAAALENPRVAALRAESSFGGAESDSEASEDPRQSSGEGAVANSDAGGSAAASGRKKERQKAVTLKERLQQSLATERQRLAFGKSGVHGWGLIARSEMKQDSMIIEYRGDLVRRTCADTRERRYRAMGKDCYLFNVNDDVVIDATLRGTIGRFTNHCCAPSMYTKVLEVDGEHHIVFFARTDIKPGQELTYDYRFKEEEGDNKMLCNCGAPNCRRYLN</sequence>
<dbReference type="CDD" id="cd10518">
    <property type="entry name" value="SET_SETD1-like"/>
    <property type="match status" value="1"/>
</dbReference>
<dbReference type="PROSITE" id="PS50016">
    <property type="entry name" value="ZF_PHD_2"/>
    <property type="match status" value="2"/>
</dbReference>
<dbReference type="SUPFAM" id="SSF47095">
    <property type="entry name" value="HMG-box"/>
    <property type="match status" value="1"/>
</dbReference>
<dbReference type="InterPro" id="IPR036910">
    <property type="entry name" value="HMG_box_dom_sf"/>
</dbReference>
<feature type="region of interest" description="Disordered" evidence="10">
    <location>
        <begin position="1352"/>
        <end position="1437"/>
    </location>
</feature>
<evidence type="ECO:0000256" key="3">
    <source>
        <dbReference type="ARBA" id="ARBA00022691"/>
    </source>
</evidence>
<keyword evidence="9" id="KW-0238">DNA-binding</keyword>
<dbReference type="SMART" id="SM00398">
    <property type="entry name" value="HMG"/>
    <property type="match status" value="1"/>
</dbReference>
<feature type="compositionally biased region" description="Acidic residues" evidence="10">
    <location>
        <begin position="719"/>
        <end position="728"/>
    </location>
</feature>
<comment type="caution">
    <text evidence="17">The sequence shown here is derived from an EMBL/GenBank/DDBJ whole genome shotgun (WGS) entry which is preliminary data.</text>
</comment>
<dbReference type="PROSITE" id="PS50280">
    <property type="entry name" value="SET"/>
    <property type="match status" value="1"/>
</dbReference>
<dbReference type="InterPro" id="IPR019786">
    <property type="entry name" value="Zinc_finger_PHD-type_CS"/>
</dbReference>
<protein>
    <recommendedName>
        <fullName evidence="19">Histone-lysine N-methyltransferase</fullName>
    </recommendedName>
</protein>
<dbReference type="GO" id="GO:0032259">
    <property type="term" value="P:methylation"/>
    <property type="evidence" value="ECO:0007669"/>
    <property type="project" value="UniProtKB-KW"/>
</dbReference>
<dbReference type="PROSITE" id="PS50868">
    <property type="entry name" value="POST_SET"/>
    <property type="match status" value="1"/>
</dbReference>
<organism evidence="17 18">
    <name type="scientific">[Myrmecia] bisecta</name>
    <dbReference type="NCBI Taxonomy" id="41462"/>
    <lineage>
        <taxon>Eukaryota</taxon>
        <taxon>Viridiplantae</taxon>
        <taxon>Chlorophyta</taxon>
        <taxon>core chlorophytes</taxon>
        <taxon>Trebouxiophyceae</taxon>
        <taxon>Trebouxiales</taxon>
        <taxon>Trebouxiaceae</taxon>
        <taxon>Myrmecia</taxon>
    </lineage>
</organism>
<dbReference type="InterPro" id="IPR046341">
    <property type="entry name" value="SET_dom_sf"/>
</dbReference>
<evidence type="ECO:0000256" key="9">
    <source>
        <dbReference type="PROSITE-ProRule" id="PRU00267"/>
    </source>
</evidence>
<keyword evidence="6" id="KW-0862">Zinc</keyword>